<protein>
    <submittedName>
        <fullName evidence="4">Uncharacterized protein</fullName>
    </submittedName>
</protein>
<dbReference type="PANTHER" id="PTHR44324:SF3">
    <property type="entry name" value="WD REPEAT-CONTAINING PROTEIN 49-LIKE"/>
    <property type="match status" value="1"/>
</dbReference>
<dbReference type="SMART" id="SM00320">
    <property type="entry name" value="WD40"/>
    <property type="match status" value="3"/>
</dbReference>
<dbReference type="PANTHER" id="PTHR44324">
    <property type="entry name" value="WD40 REPEAT DOMAIN 95"/>
    <property type="match status" value="1"/>
</dbReference>
<sequence>MMVSQKNADGGQQRQSVSLVMVSAKGRVAVYDLSLKLAAAFTLRLSSAPVASIKAPLSIPSAASGTSANSRPNAPAAPSTAITSYNAGSSQKKVNLSGWITDCVHMDEFNSLVVASSGRCLHFFTTVVTPFVERFRLDGMKDIPTSLAYMAPAVTGRSEPLLGVGDDEGDVFVLRFLKASTSLFKKREADGEIQHIYWRELHLQAGMVTLTIMPGCHDSPVLQVDLKRTMLRVVSCSKNSTTSLVIRHLCPQSGGMNTLPSVTLRTSPGVTCFDYDDEKGLIVSGSTDGNIRLWSPTHLAKPWMVLSGHAATISAVCLVKQSEFLWSLSDQAELRYWNLSEGKCVNTIQLAFSTGNKEDRVQFSCQRPLLASKQHVLYVVCGDSVATVLLGKSPLDGQGSRIVEAVLGFGRQEDSEGNRIAGAESKIPYRFREDLLDFGYHGEDDVFNKFITDLKKIFADSVTASQRLKEVERAGVKSLVKSSTDDEEPGPVYEWEVELAKVPAVPPELVPLNQIKLKEMEGKEIMKKHVKDGTPFCGLRLHEPSQIELPKGLPVTGRMKKHGIKSLSTLREVREANFDLFSDQMQSLSSARTSLLSSVLSYYKKKRVGDKATPFSGEGDLLMVSARSQQSSRKSSIASASSLSPSSAASVEE</sequence>
<dbReference type="PROSITE" id="PS50082">
    <property type="entry name" value="WD_REPEATS_2"/>
    <property type="match status" value="2"/>
</dbReference>
<comment type="caution">
    <text evidence="4">The sequence shown here is derived from an EMBL/GenBank/DDBJ whole genome shotgun (WGS) entry which is preliminary data.</text>
</comment>
<evidence type="ECO:0000313" key="4">
    <source>
        <dbReference type="EMBL" id="CAH0109321.1"/>
    </source>
</evidence>
<keyword evidence="2" id="KW-0853">WD repeat</keyword>
<evidence type="ECO:0000256" key="2">
    <source>
        <dbReference type="PROSITE-ProRule" id="PRU00221"/>
    </source>
</evidence>
<dbReference type="Pfam" id="PF00400">
    <property type="entry name" value="WD40"/>
    <property type="match status" value="1"/>
</dbReference>
<dbReference type="OrthoDB" id="691673at2759"/>
<proteinExistence type="predicted"/>
<keyword evidence="5" id="KW-1185">Reference proteome</keyword>
<dbReference type="Proteomes" id="UP000789390">
    <property type="component" value="Unassembled WGS sequence"/>
</dbReference>
<dbReference type="SUPFAM" id="SSF50978">
    <property type="entry name" value="WD40 repeat-like"/>
    <property type="match status" value="1"/>
</dbReference>
<feature type="region of interest" description="Disordered" evidence="3">
    <location>
        <begin position="626"/>
        <end position="653"/>
    </location>
</feature>
<dbReference type="InterPro" id="IPR051242">
    <property type="entry name" value="WD-EF-hand_domain"/>
</dbReference>
<reference evidence="4" key="1">
    <citation type="submission" date="2021-11" db="EMBL/GenBank/DDBJ databases">
        <authorList>
            <person name="Schell T."/>
        </authorList>
    </citation>
    <scope>NUCLEOTIDE SEQUENCE</scope>
    <source>
        <strain evidence="4">M5</strain>
    </source>
</reference>
<keyword evidence="1" id="KW-0677">Repeat</keyword>
<feature type="repeat" description="WD" evidence="2">
    <location>
        <begin position="270"/>
        <end position="295"/>
    </location>
</feature>
<gene>
    <name evidence="4" type="ORF">DGAL_LOCUS12795</name>
</gene>
<dbReference type="EMBL" id="CAKKLH010000292">
    <property type="protein sequence ID" value="CAH0109321.1"/>
    <property type="molecule type" value="Genomic_DNA"/>
</dbReference>
<dbReference type="InterPro" id="IPR015943">
    <property type="entry name" value="WD40/YVTN_repeat-like_dom_sf"/>
</dbReference>
<feature type="repeat" description="WD" evidence="2">
    <location>
        <begin position="306"/>
        <end position="347"/>
    </location>
</feature>
<dbReference type="InterPro" id="IPR001680">
    <property type="entry name" value="WD40_rpt"/>
</dbReference>
<dbReference type="Gene3D" id="2.130.10.10">
    <property type="entry name" value="YVTN repeat-like/Quinoprotein amine dehydrogenase"/>
    <property type="match status" value="1"/>
</dbReference>
<dbReference type="AlphaFoldDB" id="A0A8J2S4L2"/>
<organism evidence="4 5">
    <name type="scientific">Daphnia galeata</name>
    <dbReference type="NCBI Taxonomy" id="27404"/>
    <lineage>
        <taxon>Eukaryota</taxon>
        <taxon>Metazoa</taxon>
        <taxon>Ecdysozoa</taxon>
        <taxon>Arthropoda</taxon>
        <taxon>Crustacea</taxon>
        <taxon>Branchiopoda</taxon>
        <taxon>Diplostraca</taxon>
        <taxon>Cladocera</taxon>
        <taxon>Anomopoda</taxon>
        <taxon>Daphniidae</taxon>
        <taxon>Daphnia</taxon>
    </lineage>
</organism>
<accession>A0A8J2S4L2</accession>
<evidence type="ECO:0000256" key="1">
    <source>
        <dbReference type="ARBA" id="ARBA00022737"/>
    </source>
</evidence>
<dbReference type="InterPro" id="IPR036322">
    <property type="entry name" value="WD40_repeat_dom_sf"/>
</dbReference>
<name>A0A8J2S4L2_9CRUS</name>
<evidence type="ECO:0000256" key="3">
    <source>
        <dbReference type="SAM" id="MobiDB-lite"/>
    </source>
</evidence>
<evidence type="ECO:0000313" key="5">
    <source>
        <dbReference type="Proteomes" id="UP000789390"/>
    </source>
</evidence>